<keyword evidence="4" id="KW-1185">Reference proteome</keyword>
<feature type="transmembrane region" description="Helical" evidence="2">
    <location>
        <begin position="31"/>
        <end position="51"/>
    </location>
</feature>
<evidence type="ECO:0000256" key="1">
    <source>
        <dbReference type="SAM" id="Coils"/>
    </source>
</evidence>
<dbReference type="InterPro" id="IPR050739">
    <property type="entry name" value="MFP"/>
</dbReference>
<name>A0A1W2B2I0_9BURK</name>
<feature type="transmembrane region" description="Helical" evidence="2">
    <location>
        <begin position="6"/>
        <end position="24"/>
    </location>
</feature>
<dbReference type="EMBL" id="FWXJ01000011">
    <property type="protein sequence ID" value="SMC67149.1"/>
    <property type="molecule type" value="Genomic_DNA"/>
</dbReference>
<feature type="coiled-coil region" evidence="1">
    <location>
        <begin position="104"/>
        <end position="131"/>
    </location>
</feature>
<dbReference type="Gene3D" id="2.40.30.170">
    <property type="match status" value="1"/>
</dbReference>
<organism evidence="3 4">
    <name type="scientific">Polynucleobacter kasalickyi</name>
    <dbReference type="NCBI Taxonomy" id="1938817"/>
    <lineage>
        <taxon>Bacteria</taxon>
        <taxon>Pseudomonadati</taxon>
        <taxon>Pseudomonadota</taxon>
        <taxon>Betaproteobacteria</taxon>
        <taxon>Burkholderiales</taxon>
        <taxon>Burkholderiaceae</taxon>
        <taxon>Polynucleobacter</taxon>
    </lineage>
</organism>
<proteinExistence type="predicted"/>
<protein>
    <submittedName>
        <fullName evidence="3">Multidrug resistance efflux pump</fullName>
    </submittedName>
</protein>
<reference evidence="3 4" key="1">
    <citation type="submission" date="2017-04" db="EMBL/GenBank/DDBJ databases">
        <authorList>
            <person name="Afonso C.L."/>
            <person name="Miller P.J."/>
            <person name="Scott M.A."/>
            <person name="Spackman E."/>
            <person name="Goraichik I."/>
            <person name="Dimitrov K.M."/>
            <person name="Suarez D.L."/>
            <person name="Swayne D.E."/>
        </authorList>
    </citation>
    <scope>NUCLEOTIDE SEQUENCE [LARGE SCALE GENOMIC DNA]</scope>
    <source>
        <strain evidence="3 4">VK13</strain>
    </source>
</reference>
<dbReference type="PANTHER" id="PTHR30386">
    <property type="entry name" value="MEMBRANE FUSION SUBUNIT OF EMRAB-TOLC MULTIDRUG EFFLUX PUMP"/>
    <property type="match status" value="1"/>
</dbReference>
<dbReference type="Gene3D" id="2.40.50.100">
    <property type="match status" value="1"/>
</dbReference>
<accession>A0A1W2B2I0</accession>
<evidence type="ECO:0000313" key="3">
    <source>
        <dbReference type="EMBL" id="SMC67149.1"/>
    </source>
</evidence>
<dbReference type="SUPFAM" id="SSF111369">
    <property type="entry name" value="HlyD-like secretion proteins"/>
    <property type="match status" value="2"/>
</dbReference>
<sequence length="383" mass="41705">MLEIIIAGYGAIIWLVFIKLKLLPWNIKSQLGAVAGALFLAATIIFTVNVITPVSEDVRVINMVSEVTTRVPGTVKRVAVEGNVMLKKGDVLVEIDDTPYRLKVNQLKAQLADVQANANNLKQDLESAKNGTLSAKAHFDLMTLRLDESTKLATAGAGNQYDVESYRSEVQKALAALNTAKANEVKANSKLTAVVGDDNASVASVKAQLEAAQYDLESCVVRAPADGFAVNVMVRPGNYAVAMPLRPLMSFVENEQRIIAFFDQNELRLVKPGDKAEIAMRTIPGKVLYAKVESIIWANGGGQSVQSGVIPNTPMEHLHAPLPQKYAVRLKLNHEDAEDAPYLAMGARGVGAVYTDHIKPLHLLRMVVLRLDAKINYLIFKLP</sequence>
<keyword evidence="2" id="KW-0472">Membrane</keyword>
<evidence type="ECO:0000313" key="4">
    <source>
        <dbReference type="Proteomes" id="UP000192708"/>
    </source>
</evidence>
<dbReference type="PANTHER" id="PTHR30386:SF18">
    <property type="entry name" value="INNER MEMBRANE PROTEIN YIAV-RELATED"/>
    <property type="match status" value="1"/>
</dbReference>
<dbReference type="OrthoDB" id="286173at2"/>
<keyword evidence="2" id="KW-0812">Transmembrane</keyword>
<gene>
    <name evidence="3" type="ORF">SAMN06296008_11164</name>
</gene>
<dbReference type="STRING" id="1938817.SAMN06296008_11164"/>
<dbReference type="AlphaFoldDB" id="A0A1W2B2I0"/>
<dbReference type="Proteomes" id="UP000192708">
    <property type="component" value="Unassembled WGS sequence"/>
</dbReference>
<keyword evidence="1" id="KW-0175">Coiled coil</keyword>
<keyword evidence="2" id="KW-1133">Transmembrane helix</keyword>
<evidence type="ECO:0000256" key="2">
    <source>
        <dbReference type="SAM" id="Phobius"/>
    </source>
</evidence>
<dbReference type="RefSeq" id="WP_084284413.1">
    <property type="nucleotide sequence ID" value="NZ_FWXJ01000011.1"/>
</dbReference>